<reference evidence="3 4" key="1">
    <citation type="submission" date="2024-03" db="EMBL/GenBank/DDBJ databases">
        <title>Human intestinal bacterial collection.</title>
        <authorList>
            <person name="Pauvert C."/>
            <person name="Hitch T.C.A."/>
            <person name="Clavel T."/>
        </authorList>
    </citation>
    <scope>NUCLEOTIDE SEQUENCE [LARGE SCALE GENOMIC DNA]</scope>
    <source>
        <strain evidence="3 4">CLA-KB-H122</strain>
    </source>
</reference>
<keyword evidence="4" id="KW-1185">Reference proteome</keyword>
<dbReference type="PROSITE" id="PS51257">
    <property type="entry name" value="PROKAR_LIPOPROTEIN"/>
    <property type="match status" value="1"/>
</dbReference>
<feature type="compositionally biased region" description="Low complexity" evidence="1">
    <location>
        <begin position="194"/>
        <end position="205"/>
    </location>
</feature>
<dbReference type="Pfam" id="PF13100">
    <property type="entry name" value="OstA_2"/>
    <property type="match status" value="1"/>
</dbReference>
<dbReference type="Proteomes" id="UP001460202">
    <property type="component" value="Unassembled WGS sequence"/>
</dbReference>
<sequence>MGKRTARYLRVALSAAGSAILLFSCGERQGEGASGSGETMMTEYSENLSVVMSQNGRRSYHFVTPLLEGYSQAREPYREFRKGVKITTYQNDSLSEVDAVLTANYAIYYVNRELWEAKGNVVVEKSDGKTLYTQQLFWNSRTKKIYSNVDSKIVQNNGRDVFIGEGFESDEEFKDWRFRRMKGRMEVEMKQRADSAATDSAAARPAGERERHEPLPADSLPKPRKEPLPENGRSGKP</sequence>
<feature type="domain" description="Organic solvent tolerance-like N-terminal" evidence="2">
    <location>
        <begin position="91"/>
        <end position="162"/>
    </location>
</feature>
<protein>
    <submittedName>
        <fullName evidence="3">LPS export ABC transporter periplasmic protein LptC</fullName>
    </submittedName>
</protein>
<gene>
    <name evidence="3" type="primary">lptC</name>
    <name evidence="3" type="ORF">WMO46_06095</name>
</gene>
<feature type="region of interest" description="Disordered" evidence="1">
    <location>
        <begin position="187"/>
        <end position="237"/>
    </location>
</feature>
<evidence type="ECO:0000313" key="3">
    <source>
        <dbReference type="EMBL" id="MEQ2544516.1"/>
    </source>
</evidence>
<dbReference type="RefSeq" id="WP_349094011.1">
    <property type="nucleotide sequence ID" value="NZ_JBBMFL010000005.1"/>
</dbReference>
<feature type="compositionally biased region" description="Basic and acidic residues" evidence="1">
    <location>
        <begin position="206"/>
        <end position="228"/>
    </location>
</feature>
<proteinExistence type="predicted"/>
<comment type="caution">
    <text evidence="3">The sequence shown here is derived from an EMBL/GenBank/DDBJ whole genome shotgun (WGS) entry which is preliminary data.</text>
</comment>
<dbReference type="InterPro" id="IPR026265">
    <property type="entry name" value="LptC"/>
</dbReference>
<dbReference type="InterPro" id="IPR005653">
    <property type="entry name" value="OstA-like_N"/>
</dbReference>
<accession>A0ABV1GVS8</accession>
<name>A0ABV1GVS8_9BACT</name>
<evidence type="ECO:0000256" key="1">
    <source>
        <dbReference type="SAM" id="MobiDB-lite"/>
    </source>
</evidence>
<evidence type="ECO:0000313" key="4">
    <source>
        <dbReference type="Proteomes" id="UP001460202"/>
    </source>
</evidence>
<dbReference type="EMBL" id="JBBMFL010000005">
    <property type="protein sequence ID" value="MEQ2544516.1"/>
    <property type="molecule type" value="Genomic_DNA"/>
</dbReference>
<organism evidence="3 4">
    <name type="scientific">Alistipes intestinihominis</name>
    <dbReference type="NCBI Taxonomy" id="3133172"/>
    <lineage>
        <taxon>Bacteria</taxon>
        <taxon>Pseudomonadati</taxon>
        <taxon>Bacteroidota</taxon>
        <taxon>Bacteroidia</taxon>
        <taxon>Bacteroidales</taxon>
        <taxon>Rikenellaceae</taxon>
        <taxon>Alistipes</taxon>
    </lineage>
</organism>
<evidence type="ECO:0000259" key="2">
    <source>
        <dbReference type="Pfam" id="PF13100"/>
    </source>
</evidence>
<dbReference type="NCBIfam" id="TIGR04409">
    <property type="entry name" value="LptC_YrbK"/>
    <property type="match status" value="1"/>
</dbReference>